<gene>
    <name evidence="3" type="ORF">C7447_104154</name>
</gene>
<organism evidence="3 4">
    <name type="scientific">Tenacibaculum adriaticum</name>
    <dbReference type="NCBI Taxonomy" id="413713"/>
    <lineage>
        <taxon>Bacteria</taxon>
        <taxon>Pseudomonadati</taxon>
        <taxon>Bacteroidota</taxon>
        <taxon>Flavobacteriia</taxon>
        <taxon>Flavobacteriales</taxon>
        <taxon>Flavobacteriaceae</taxon>
        <taxon>Tenacibaculum</taxon>
    </lineage>
</organism>
<dbReference type="Proteomes" id="UP000323136">
    <property type="component" value="Unassembled WGS sequence"/>
</dbReference>
<evidence type="ECO:0000313" key="3">
    <source>
        <dbReference type="EMBL" id="TYP97468.1"/>
    </source>
</evidence>
<dbReference type="InterPro" id="IPR025992">
    <property type="entry name" value="Haem-bd"/>
</dbReference>
<feature type="transmembrane region" description="Helical" evidence="1">
    <location>
        <begin position="9"/>
        <end position="26"/>
    </location>
</feature>
<comment type="caution">
    <text evidence="3">The sequence shown here is derived from an EMBL/GenBank/DDBJ whole genome shotgun (WGS) entry which is preliminary data.</text>
</comment>
<keyword evidence="1" id="KW-1133">Transmembrane helix</keyword>
<dbReference type="Gene3D" id="3.50.70.20">
    <property type="entry name" value="Cytochrome P460"/>
    <property type="match status" value="1"/>
</dbReference>
<dbReference type="EMBL" id="VNIA01000004">
    <property type="protein sequence ID" value="TYP97468.1"/>
    <property type="molecule type" value="Genomic_DNA"/>
</dbReference>
<dbReference type="OrthoDB" id="196738at2"/>
<feature type="domain" description="Haem-binding" evidence="2">
    <location>
        <begin position="15"/>
        <end position="147"/>
    </location>
</feature>
<dbReference type="Pfam" id="PF14376">
    <property type="entry name" value="Haem_bd"/>
    <property type="match status" value="1"/>
</dbReference>
<sequence>MQFINMKKLLIGIILIITIIIIGYQFREVVPNPEVTSDFTEASTEVKEIIRTSCYDCHSNETKISFYNKIPFIAEMVRKDVTEGRAKLNFSEWDKYSEKEKKTILYNILTKVKKNIMPPKSYSFIHPEAEIDEKELAALETYIKGLDNDLEIKDSGANELDFESDYNKWVDNQGKKKIVKNAPNGIEFPNDYRSWQVVSSSFRKDHNSLRVILGNDIAINAIKENKINPWPDGAILGKVVWNQRSDENWEAAVVPSTFIHAEFMFKDSNKYKDTKGWGWARWVDQELKPFGKDSNFSQSCIECHVPVKDRDYVFTTPSIFP</sequence>
<keyword evidence="4" id="KW-1185">Reference proteome</keyword>
<dbReference type="Pfam" id="PF16694">
    <property type="entry name" value="Cytochrome_P460"/>
    <property type="match status" value="1"/>
</dbReference>
<evidence type="ECO:0000313" key="4">
    <source>
        <dbReference type="Proteomes" id="UP000323136"/>
    </source>
</evidence>
<dbReference type="AlphaFoldDB" id="A0A5S5DQ10"/>
<protein>
    <submittedName>
        <fullName evidence="3">Heme-binding protein</fullName>
    </submittedName>
</protein>
<proteinExistence type="predicted"/>
<accession>A0A5S5DQ10</accession>
<name>A0A5S5DQ10_9FLAO</name>
<evidence type="ECO:0000256" key="1">
    <source>
        <dbReference type="SAM" id="Phobius"/>
    </source>
</evidence>
<dbReference type="InterPro" id="IPR038142">
    <property type="entry name" value="Cytochrome_P460_sp"/>
</dbReference>
<dbReference type="SMART" id="SM01235">
    <property type="entry name" value="Haem_bd"/>
    <property type="match status" value="1"/>
</dbReference>
<keyword evidence="1" id="KW-0812">Transmembrane</keyword>
<dbReference type="InterPro" id="IPR032033">
    <property type="entry name" value="Cytochrome_P460"/>
</dbReference>
<reference evidence="3 4" key="1">
    <citation type="submission" date="2019-07" db="EMBL/GenBank/DDBJ databases">
        <title>Genomic Encyclopedia of Type Strains, Phase IV (KMG-IV): sequencing the most valuable type-strain genomes for metagenomic binning, comparative biology and taxonomic classification.</title>
        <authorList>
            <person name="Goeker M."/>
        </authorList>
    </citation>
    <scope>NUCLEOTIDE SEQUENCE [LARGE SCALE GENOMIC DNA]</scope>
    <source>
        <strain evidence="3 4">DSM 18961</strain>
    </source>
</reference>
<dbReference type="CDD" id="cd20753">
    <property type="entry name" value="cyt_P460_Mc-like"/>
    <property type="match status" value="1"/>
</dbReference>
<keyword evidence="1" id="KW-0472">Membrane</keyword>
<evidence type="ECO:0000259" key="2">
    <source>
        <dbReference type="SMART" id="SM01235"/>
    </source>
</evidence>